<name>A0A4P6ZKD6_9LACO</name>
<dbReference type="InterPro" id="IPR024529">
    <property type="entry name" value="ECF_trnsprt_substrate-spec"/>
</dbReference>
<keyword evidence="3" id="KW-1185">Reference proteome</keyword>
<sequence length="178" mass="20304">MSFFMDNVTRPEDLQRVIMLGILIAIQLILGKLGIGYKVIRIDFAFVPLFLMGKWYGPFWAGIASGVSDVIGATIINGTGFFPQFTISAVLGGVITGWLFYHHKVTWPRVIVYQLVIAVLINLIMNTYWVYMINMIPIKVLLVPRLIKELIMTPIQILIIHWIGNEHLVKRMSERLFG</sequence>
<dbReference type="Proteomes" id="UP000294321">
    <property type="component" value="Chromosome"/>
</dbReference>
<dbReference type="KEGG" id="lji:ELX58_03575"/>
<protein>
    <submittedName>
        <fullName evidence="2">Folate family ECF transporter S component</fullName>
    </submittedName>
</protein>
<feature type="transmembrane region" description="Helical" evidence="1">
    <location>
        <begin position="55"/>
        <end position="76"/>
    </location>
</feature>
<dbReference type="Gene3D" id="1.10.1760.20">
    <property type="match status" value="1"/>
</dbReference>
<feature type="transmembrane region" description="Helical" evidence="1">
    <location>
        <begin position="82"/>
        <end position="101"/>
    </location>
</feature>
<evidence type="ECO:0000256" key="1">
    <source>
        <dbReference type="SAM" id="Phobius"/>
    </source>
</evidence>
<reference evidence="3" key="1">
    <citation type="submission" date="2018-12" db="EMBL/GenBank/DDBJ databases">
        <title>A new species of lactobacillus.</title>
        <authorList>
            <person name="Jian Y."/>
            <person name="Xin L."/>
            <person name="Hong Z.J."/>
            <person name="Ming L.Z."/>
            <person name="Hong X.Z."/>
        </authorList>
    </citation>
    <scope>NUCLEOTIDE SEQUENCE [LARGE SCALE GENOMIC DNA]</scope>
    <source>
        <strain evidence="3">HSLZ-75</strain>
    </source>
</reference>
<keyword evidence="1" id="KW-1133">Transmembrane helix</keyword>
<dbReference type="Pfam" id="PF12822">
    <property type="entry name" value="ECF_trnsprt"/>
    <property type="match status" value="1"/>
</dbReference>
<dbReference type="InterPro" id="IPR030949">
    <property type="entry name" value="ECF_S_folate_fam"/>
</dbReference>
<accession>A0A4P6ZKD6</accession>
<dbReference type="EMBL" id="CP034726">
    <property type="protein sequence ID" value="QBP18231.1"/>
    <property type="molecule type" value="Genomic_DNA"/>
</dbReference>
<organism evidence="2 3">
    <name type="scientific">Acetilactobacillus jinshanensis</name>
    <dbReference type="NCBI Taxonomy" id="1720083"/>
    <lineage>
        <taxon>Bacteria</taxon>
        <taxon>Bacillati</taxon>
        <taxon>Bacillota</taxon>
        <taxon>Bacilli</taxon>
        <taxon>Lactobacillales</taxon>
        <taxon>Lactobacillaceae</taxon>
        <taxon>Acetilactobacillus</taxon>
    </lineage>
</organism>
<dbReference type="AlphaFoldDB" id="A0A4P6ZKD6"/>
<keyword evidence="1" id="KW-0472">Membrane</keyword>
<feature type="transmembrane region" description="Helical" evidence="1">
    <location>
        <begin position="110"/>
        <end position="131"/>
    </location>
</feature>
<dbReference type="GO" id="GO:0022857">
    <property type="term" value="F:transmembrane transporter activity"/>
    <property type="evidence" value="ECO:0007669"/>
    <property type="project" value="InterPro"/>
</dbReference>
<evidence type="ECO:0000313" key="2">
    <source>
        <dbReference type="EMBL" id="QBP18231.1"/>
    </source>
</evidence>
<keyword evidence="1" id="KW-0812">Transmembrane</keyword>
<dbReference type="NCBIfam" id="TIGR04518">
    <property type="entry name" value="ECF_S_folT_fam"/>
    <property type="match status" value="1"/>
</dbReference>
<gene>
    <name evidence="2" type="ORF">ELX58_03575</name>
</gene>
<dbReference type="OrthoDB" id="4624at2"/>
<proteinExistence type="predicted"/>
<feature type="transmembrane region" description="Helical" evidence="1">
    <location>
        <begin position="14"/>
        <end position="35"/>
    </location>
</feature>
<evidence type="ECO:0000313" key="3">
    <source>
        <dbReference type="Proteomes" id="UP000294321"/>
    </source>
</evidence>